<dbReference type="Gene3D" id="3.50.50.60">
    <property type="entry name" value="FAD/NAD(P)-binding domain"/>
    <property type="match status" value="2"/>
</dbReference>
<dbReference type="AlphaFoldDB" id="A0A1T5IV01"/>
<dbReference type="GO" id="GO:0016705">
    <property type="term" value="F:oxidoreductase activity, acting on paired donors, with incorporation or reduction of molecular oxygen"/>
    <property type="evidence" value="ECO:0007669"/>
    <property type="project" value="InterPro"/>
</dbReference>
<dbReference type="Pfam" id="PF01494">
    <property type="entry name" value="FAD_binding_3"/>
    <property type="match status" value="1"/>
</dbReference>
<evidence type="ECO:0000256" key="6">
    <source>
        <dbReference type="ARBA" id="ARBA00023002"/>
    </source>
</evidence>
<sequence>MHSDVLIIGAGPVGLCLSSALCELGLRVGLIERQSEASIAAPAFDGREIALTHASMRLLAELGLSQRLEPADVSPLRAAKVLTGRSQRGMDVDGQFSGHEQLGILVPNHRIRQAAWENVRGHERLQSYFDARVASVHTTERCAVVELQDGLSLSAPLLIAADSRFSETRRSLGLTADHHDFGKTMLVCRMRHEQPHHGTAWEWFGHGQTLALLPLQEHLASAVITVSGSEAHRLMDLSEEAFAREIEQRYDQRLGRMELASTRHAYPLVGVYARNFVGPRFALAGDAAVGMHPVTAHGFNLGLASVERLRDLARTALAQGRDLGDAALLQRYERRHRVGTRPLYLATRAVVEVFTDDRRPMRAAREAILRTGQRLSPFRRALAASLVDDGPVDQSLWRRMGALLPR</sequence>
<proteinExistence type="inferred from homology"/>
<keyword evidence="9" id="KW-0830">Ubiquinone</keyword>
<evidence type="ECO:0000256" key="2">
    <source>
        <dbReference type="ARBA" id="ARBA00004749"/>
    </source>
</evidence>
<evidence type="ECO:0000259" key="8">
    <source>
        <dbReference type="Pfam" id="PF01494"/>
    </source>
</evidence>
<dbReference type="InterPro" id="IPR036188">
    <property type="entry name" value="FAD/NAD-bd_sf"/>
</dbReference>
<dbReference type="NCBIfam" id="TIGR01988">
    <property type="entry name" value="Ubi-OHases"/>
    <property type="match status" value="1"/>
</dbReference>
<evidence type="ECO:0000256" key="4">
    <source>
        <dbReference type="ARBA" id="ARBA00022630"/>
    </source>
</evidence>
<evidence type="ECO:0000313" key="9">
    <source>
        <dbReference type="EMBL" id="SKC42985.1"/>
    </source>
</evidence>
<keyword evidence="6" id="KW-0560">Oxidoreductase</keyword>
<evidence type="ECO:0000256" key="5">
    <source>
        <dbReference type="ARBA" id="ARBA00022827"/>
    </source>
</evidence>
<dbReference type="InterPro" id="IPR002938">
    <property type="entry name" value="FAD-bd"/>
</dbReference>
<evidence type="ECO:0000256" key="7">
    <source>
        <dbReference type="ARBA" id="ARBA00023033"/>
    </source>
</evidence>
<keyword evidence="4" id="KW-0285">Flavoprotein</keyword>
<protein>
    <submittedName>
        <fullName evidence="9">Ubiquinone biosynthesis hydroxylase, UbiH/UbiF/VisC/COQ6 family</fullName>
    </submittedName>
</protein>
<dbReference type="PANTHER" id="PTHR43876:SF25">
    <property type="entry name" value="MONOOXYGENASE NMA2164"/>
    <property type="match status" value="1"/>
</dbReference>
<dbReference type="InterPro" id="IPR051205">
    <property type="entry name" value="UbiH/COQ6_monooxygenase"/>
</dbReference>
<dbReference type="PANTHER" id="PTHR43876">
    <property type="entry name" value="UBIQUINONE BIOSYNTHESIS MONOOXYGENASE COQ6, MITOCHONDRIAL"/>
    <property type="match status" value="1"/>
</dbReference>
<keyword evidence="7" id="KW-0503">Monooxygenase</keyword>
<keyword evidence="10" id="KW-1185">Reference proteome</keyword>
<dbReference type="EMBL" id="FUZV01000001">
    <property type="protein sequence ID" value="SKC42985.1"/>
    <property type="molecule type" value="Genomic_DNA"/>
</dbReference>
<dbReference type="PRINTS" id="PR00420">
    <property type="entry name" value="RNGMNOXGNASE"/>
</dbReference>
<dbReference type="GO" id="GO:0071949">
    <property type="term" value="F:FAD binding"/>
    <property type="evidence" value="ECO:0007669"/>
    <property type="project" value="InterPro"/>
</dbReference>
<dbReference type="SUPFAM" id="SSF51905">
    <property type="entry name" value="FAD/NAD(P)-binding domain"/>
    <property type="match status" value="1"/>
</dbReference>
<dbReference type="GO" id="GO:0006744">
    <property type="term" value="P:ubiquinone biosynthetic process"/>
    <property type="evidence" value="ECO:0007669"/>
    <property type="project" value="UniProtKB-UniPathway"/>
</dbReference>
<name>A0A1T5IV01_9GAMM</name>
<dbReference type="STRING" id="428993.SAMN06296058_0267"/>
<evidence type="ECO:0000313" key="10">
    <source>
        <dbReference type="Proteomes" id="UP000190341"/>
    </source>
</evidence>
<dbReference type="OrthoDB" id="9769565at2"/>
<gene>
    <name evidence="9" type="ORF">SAMN06296058_0267</name>
</gene>
<comment type="pathway">
    <text evidence="2">Cofactor biosynthesis; ubiquinone biosynthesis.</text>
</comment>
<feature type="domain" description="FAD-binding" evidence="8">
    <location>
        <begin position="3"/>
        <end position="338"/>
    </location>
</feature>
<accession>A0A1T5IV01</accession>
<reference evidence="9 10" key="1">
    <citation type="submission" date="2017-02" db="EMBL/GenBank/DDBJ databases">
        <authorList>
            <person name="Peterson S.W."/>
        </authorList>
    </citation>
    <scope>NUCLEOTIDE SEQUENCE [LARGE SCALE GENOMIC DNA]</scope>
    <source>
        <strain evidence="9 10">P15</strain>
    </source>
</reference>
<dbReference type="Proteomes" id="UP000190341">
    <property type="component" value="Unassembled WGS sequence"/>
</dbReference>
<dbReference type="RefSeq" id="WP_079722688.1">
    <property type="nucleotide sequence ID" value="NZ_BMCL01000003.1"/>
</dbReference>
<organism evidence="9 10">
    <name type="scientific">Pseudoxanthomonas indica</name>
    <dbReference type="NCBI Taxonomy" id="428993"/>
    <lineage>
        <taxon>Bacteria</taxon>
        <taxon>Pseudomonadati</taxon>
        <taxon>Pseudomonadota</taxon>
        <taxon>Gammaproteobacteria</taxon>
        <taxon>Lysobacterales</taxon>
        <taxon>Lysobacteraceae</taxon>
        <taxon>Pseudoxanthomonas</taxon>
    </lineage>
</organism>
<dbReference type="NCBIfam" id="NF006593">
    <property type="entry name" value="PRK09126.1"/>
    <property type="match status" value="1"/>
</dbReference>
<comment type="similarity">
    <text evidence="3">Belongs to the UbiH/COQ6 family.</text>
</comment>
<evidence type="ECO:0000256" key="3">
    <source>
        <dbReference type="ARBA" id="ARBA00005349"/>
    </source>
</evidence>
<dbReference type="UniPathway" id="UPA00232"/>
<dbReference type="InterPro" id="IPR010971">
    <property type="entry name" value="UbiH/COQ6"/>
</dbReference>
<dbReference type="GO" id="GO:0004497">
    <property type="term" value="F:monooxygenase activity"/>
    <property type="evidence" value="ECO:0007669"/>
    <property type="project" value="UniProtKB-KW"/>
</dbReference>
<comment type="cofactor">
    <cofactor evidence="1">
        <name>FAD</name>
        <dbReference type="ChEBI" id="CHEBI:57692"/>
    </cofactor>
</comment>
<keyword evidence="5" id="KW-0274">FAD</keyword>
<evidence type="ECO:0000256" key="1">
    <source>
        <dbReference type="ARBA" id="ARBA00001974"/>
    </source>
</evidence>